<evidence type="ECO:0000256" key="10">
    <source>
        <dbReference type="SAM" id="Phobius"/>
    </source>
</evidence>
<feature type="compositionally biased region" description="Low complexity" evidence="9">
    <location>
        <begin position="452"/>
        <end position="463"/>
    </location>
</feature>
<comment type="similarity">
    <text evidence="3">Belongs to the CPA3 antiporters (TC 2.A.63) subunit D family.</text>
</comment>
<feature type="domain" description="NADH:quinone oxidoreductase/Mrp antiporter transmembrane" evidence="11">
    <location>
        <begin position="128"/>
        <end position="416"/>
    </location>
</feature>
<dbReference type="GO" id="GO:0005886">
    <property type="term" value="C:plasma membrane"/>
    <property type="evidence" value="ECO:0007669"/>
    <property type="project" value="UniProtKB-SubCell"/>
</dbReference>
<dbReference type="PRINTS" id="PR01437">
    <property type="entry name" value="NUOXDRDTASE4"/>
</dbReference>
<evidence type="ECO:0000256" key="3">
    <source>
        <dbReference type="ARBA" id="ARBA00005346"/>
    </source>
</evidence>
<feature type="transmembrane region" description="Helical" evidence="10">
    <location>
        <begin position="209"/>
        <end position="231"/>
    </location>
</feature>
<feature type="transmembrane region" description="Helical" evidence="10">
    <location>
        <begin position="303"/>
        <end position="325"/>
    </location>
</feature>
<evidence type="ECO:0000256" key="4">
    <source>
        <dbReference type="ARBA" id="ARBA00022475"/>
    </source>
</evidence>
<accession>A0A1N7K149</accession>
<comment type="subcellular location">
    <subcellularLocation>
        <location evidence="2">Cell membrane</location>
        <topology evidence="2">Multi-pass membrane protein</topology>
    </subcellularLocation>
    <subcellularLocation>
        <location evidence="8">Membrane</location>
        <topology evidence="8">Multi-pass membrane protein</topology>
    </subcellularLocation>
</comment>
<feature type="transmembrane region" description="Helical" evidence="10">
    <location>
        <begin position="411"/>
        <end position="436"/>
    </location>
</feature>
<dbReference type="RefSeq" id="WP_076363332.1">
    <property type="nucleotide sequence ID" value="NZ_FTOM01000001.1"/>
</dbReference>
<dbReference type="EMBL" id="FTOM01000001">
    <property type="protein sequence ID" value="SIS55323.1"/>
    <property type="molecule type" value="Genomic_DNA"/>
</dbReference>
<sequence length="546" mass="56450">MNHWIIAPVILPAVLGPLIVLWGRFDMLLQRVFSGFAVGALLVLSVVLFVSTLDGQTQHYALGNWPAPFGIELVLDRLSALMLVIVAALGVLVLWHAIATGWDRKGWHFHSLFQFQLMGLNGAFLTADAFNLFVFFEILLIASYGLMIHAGGKARLAAGLQYVVMNLAGSTLFLFALGTIYATTGTLNMADLGARIAALPPGDAGLVRVGAVLLILVFALKAALVPLHFWLPDTYAGAPGPVAALFAVMTKVGAYSILRLSSIAFGAGPATDGLMEDLLWPAALVTLAIGAVGVLGARDLGRLAAWSAVASMGNLMAALALPGGAGVAPALYYMVHSTFAGAAMFLIADLVASRRSEGLGLHPAAAMAGGGLLGLMFMAAAVAAAGLPPLSGFTGKLMILEALTSRPEWPLAWAVMLGGSLLMVVGFARAGSVLFWKERDPKAAPAGGKTSADIPADPDALPAEAEEPRVQTSLPAPRALSLTAAPTVAALLLLAALSALAGPALTWAEGTAAQLTEDTRREAHQPVPRGMGAPLEIPTGHGEGGH</sequence>
<feature type="transmembrane region" description="Helical" evidence="10">
    <location>
        <begin position="32"/>
        <end position="53"/>
    </location>
</feature>
<dbReference type="AlphaFoldDB" id="A0A1N7K149"/>
<protein>
    <submittedName>
        <fullName evidence="12">Multisubunit potassium/proton antiporter, PhaD subunit</fullName>
    </submittedName>
</protein>
<evidence type="ECO:0000256" key="5">
    <source>
        <dbReference type="ARBA" id="ARBA00022692"/>
    </source>
</evidence>
<evidence type="ECO:0000256" key="1">
    <source>
        <dbReference type="ARBA" id="ARBA00002378"/>
    </source>
</evidence>
<evidence type="ECO:0000259" key="11">
    <source>
        <dbReference type="Pfam" id="PF00361"/>
    </source>
</evidence>
<dbReference type="NCBIfam" id="NF009309">
    <property type="entry name" value="PRK12666.1"/>
    <property type="match status" value="1"/>
</dbReference>
<comment type="function">
    <text evidence="1">NDH-1 shuttles electrons from NADH, via FMN and iron-sulfur (Fe-S) centers, to quinones in the respiratory chain. The immediate electron acceptor for the enzyme in this species is believed to be ubiquinone. Couples the redox reaction to proton translocation (for every two electrons transferred, four hydrogen ions are translocated across the cytoplasmic membrane), and thus conserves the redox energy in a proton gradient.</text>
</comment>
<dbReference type="STRING" id="407234.SAMN05421795_101523"/>
<feature type="transmembrane region" description="Helical" evidence="10">
    <location>
        <begin position="479"/>
        <end position="501"/>
    </location>
</feature>
<evidence type="ECO:0000256" key="6">
    <source>
        <dbReference type="ARBA" id="ARBA00022989"/>
    </source>
</evidence>
<evidence type="ECO:0000256" key="7">
    <source>
        <dbReference type="ARBA" id="ARBA00023136"/>
    </source>
</evidence>
<feature type="transmembrane region" description="Helical" evidence="10">
    <location>
        <begin position="238"/>
        <end position="258"/>
    </location>
</feature>
<keyword evidence="4" id="KW-1003">Cell membrane</keyword>
<feature type="transmembrane region" description="Helical" evidence="10">
    <location>
        <begin position="364"/>
        <end position="391"/>
    </location>
</feature>
<evidence type="ECO:0000256" key="8">
    <source>
        <dbReference type="RuleBase" id="RU000320"/>
    </source>
</evidence>
<feature type="region of interest" description="Disordered" evidence="9">
    <location>
        <begin position="518"/>
        <end position="546"/>
    </location>
</feature>
<gene>
    <name evidence="12" type="ORF">SAMN05421795_101523</name>
</gene>
<dbReference type="Proteomes" id="UP000186098">
    <property type="component" value="Unassembled WGS sequence"/>
</dbReference>
<keyword evidence="7 10" id="KW-0472">Membrane</keyword>
<dbReference type="GO" id="GO:0042773">
    <property type="term" value="P:ATP synthesis coupled electron transport"/>
    <property type="evidence" value="ECO:0007669"/>
    <property type="project" value="InterPro"/>
</dbReference>
<dbReference type="PANTHER" id="PTHR42703">
    <property type="entry name" value="NADH DEHYDROGENASE"/>
    <property type="match status" value="1"/>
</dbReference>
<dbReference type="InterPro" id="IPR003918">
    <property type="entry name" value="NADH_UbQ_OxRdtase"/>
</dbReference>
<feature type="transmembrane region" description="Helical" evidence="10">
    <location>
        <begin position="331"/>
        <end position="352"/>
    </location>
</feature>
<feature type="transmembrane region" description="Helical" evidence="10">
    <location>
        <begin position="6"/>
        <end position="25"/>
    </location>
</feature>
<feature type="transmembrane region" description="Helical" evidence="10">
    <location>
        <begin position="107"/>
        <end position="126"/>
    </location>
</feature>
<feature type="transmembrane region" description="Helical" evidence="10">
    <location>
        <begin position="162"/>
        <end position="182"/>
    </location>
</feature>
<feature type="transmembrane region" description="Helical" evidence="10">
    <location>
        <begin position="132"/>
        <end position="150"/>
    </location>
</feature>
<dbReference type="InterPro" id="IPR050586">
    <property type="entry name" value="CPA3_Na-H_Antiporter_D"/>
</dbReference>
<dbReference type="InterPro" id="IPR001750">
    <property type="entry name" value="ND/Mrp_TM"/>
</dbReference>
<feature type="region of interest" description="Disordered" evidence="9">
    <location>
        <begin position="443"/>
        <end position="472"/>
    </location>
</feature>
<proteinExistence type="inferred from homology"/>
<organism evidence="12 13">
    <name type="scientific">Phaeovulum vinaykumarii</name>
    <dbReference type="NCBI Taxonomy" id="407234"/>
    <lineage>
        <taxon>Bacteria</taxon>
        <taxon>Pseudomonadati</taxon>
        <taxon>Pseudomonadota</taxon>
        <taxon>Alphaproteobacteria</taxon>
        <taxon>Rhodobacterales</taxon>
        <taxon>Paracoccaceae</taxon>
        <taxon>Phaeovulum</taxon>
    </lineage>
</organism>
<reference evidence="13" key="1">
    <citation type="submission" date="2017-01" db="EMBL/GenBank/DDBJ databases">
        <authorList>
            <person name="Varghese N."/>
            <person name="Submissions S."/>
        </authorList>
    </citation>
    <scope>NUCLEOTIDE SEQUENCE [LARGE SCALE GENOMIC DNA]</scope>
    <source>
        <strain evidence="13">DSM 18714</strain>
    </source>
</reference>
<keyword evidence="5 8" id="KW-0812">Transmembrane</keyword>
<dbReference type="PANTHER" id="PTHR42703:SF1">
    <property type="entry name" value="NA(+)_H(+) ANTIPORTER SUBUNIT D1"/>
    <property type="match status" value="1"/>
</dbReference>
<dbReference type="GO" id="GO:0008137">
    <property type="term" value="F:NADH dehydrogenase (ubiquinone) activity"/>
    <property type="evidence" value="ECO:0007669"/>
    <property type="project" value="InterPro"/>
</dbReference>
<dbReference type="Pfam" id="PF00361">
    <property type="entry name" value="Proton_antipo_M"/>
    <property type="match status" value="1"/>
</dbReference>
<name>A0A1N7K149_9RHOB</name>
<evidence type="ECO:0000256" key="2">
    <source>
        <dbReference type="ARBA" id="ARBA00004651"/>
    </source>
</evidence>
<keyword evidence="13" id="KW-1185">Reference proteome</keyword>
<feature type="transmembrane region" description="Helical" evidence="10">
    <location>
        <begin position="278"/>
        <end position="296"/>
    </location>
</feature>
<evidence type="ECO:0000313" key="13">
    <source>
        <dbReference type="Proteomes" id="UP000186098"/>
    </source>
</evidence>
<evidence type="ECO:0000256" key="9">
    <source>
        <dbReference type="SAM" id="MobiDB-lite"/>
    </source>
</evidence>
<feature type="transmembrane region" description="Helical" evidence="10">
    <location>
        <begin position="73"/>
        <end position="95"/>
    </location>
</feature>
<dbReference type="OrthoDB" id="9768329at2"/>
<keyword evidence="6 10" id="KW-1133">Transmembrane helix</keyword>
<evidence type="ECO:0000313" key="12">
    <source>
        <dbReference type="EMBL" id="SIS55323.1"/>
    </source>
</evidence>